<organism evidence="3 4">
    <name type="scientific">Paracoccus homiensis</name>
    <dbReference type="NCBI Taxonomy" id="364199"/>
    <lineage>
        <taxon>Bacteria</taxon>
        <taxon>Pseudomonadati</taxon>
        <taxon>Pseudomonadota</taxon>
        <taxon>Alphaproteobacteria</taxon>
        <taxon>Rhodobacterales</taxon>
        <taxon>Paracoccaceae</taxon>
        <taxon>Paracoccus</taxon>
    </lineage>
</organism>
<dbReference type="Proteomes" id="UP000199180">
    <property type="component" value="Unassembled WGS sequence"/>
</dbReference>
<reference evidence="3 4" key="1">
    <citation type="submission" date="2016-10" db="EMBL/GenBank/DDBJ databases">
        <authorList>
            <person name="de Groot N.N."/>
        </authorList>
    </citation>
    <scope>NUCLEOTIDE SEQUENCE [LARGE SCALE GENOMIC DNA]</scope>
    <source>
        <strain evidence="3 4">DSM 17862</strain>
    </source>
</reference>
<keyword evidence="1" id="KW-0472">Membrane</keyword>
<dbReference type="Pfam" id="PF07331">
    <property type="entry name" value="TctB"/>
    <property type="match status" value="1"/>
</dbReference>
<feature type="domain" description="DUF1468" evidence="2">
    <location>
        <begin position="7"/>
        <end position="137"/>
    </location>
</feature>
<dbReference type="STRING" id="364199.SAMN04489858_104124"/>
<dbReference type="RefSeq" id="WP_217645807.1">
    <property type="nucleotide sequence ID" value="NZ_FOHO01000004.1"/>
</dbReference>
<evidence type="ECO:0000256" key="1">
    <source>
        <dbReference type="SAM" id="Phobius"/>
    </source>
</evidence>
<dbReference type="EMBL" id="FOHO01000004">
    <property type="protein sequence ID" value="SET31073.1"/>
    <property type="molecule type" value="Genomic_DNA"/>
</dbReference>
<feature type="transmembrane region" description="Helical" evidence="1">
    <location>
        <begin position="7"/>
        <end position="27"/>
    </location>
</feature>
<keyword evidence="1" id="KW-0812">Transmembrane</keyword>
<evidence type="ECO:0000313" key="4">
    <source>
        <dbReference type="Proteomes" id="UP000199180"/>
    </source>
</evidence>
<dbReference type="AlphaFoldDB" id="A0A1I0DFV8"/>
<keyword evidence="4" id="KW-1185">Reference proteome</keyword>
<evidence type="ECO:0000313" key="3">
    <source>
        <dbReference type="EMBL" id="SET31073.1"/>
    </source>
</evidence>
<feature type="transmembrane region" description="Helical" evidence="1">
    <location>
        <begin position="116"/>
        <end position="138"/>
    </location>
</feature>
<accession>A0A1I0DFV8</accession>
<name>A0A1I0DFV8_9RHOB</name>
<proteinExistence type="predicted"/>
<keyword evidence="1" id="KW-1133">Transmembrane helix</keyword>
<dbReference type="InterPro" id="IPR009936">
    <property type="entry name" value="DUF1468"/>
</dbReference>
<evidence type="ECO:0000259" key="2">
    <source>
        <dbReference type="Pfam" id="PF07331"/>
    </source>
</evidence>
<protein>
    <submittedName>
        <fullName evidence="3">Putative tricarboxylic transport membrane protein</fullName>
    </submittedName>
</protein>
<feature type="transmembrane region" description="Helical" evidence="1">
    <location>
        <begin position="39"/>
        <end position="57"/>
    </location>
</feature>
<gene>
    <name evidence="3" type="ORF">SAMN04489858_104124</name>
</gene>
<sequence length="147" mass="15556">MIRGDRIFGSVMIVIALGYILSARGIETSFMSDPVGPRVFPYLIAVVMILCSLVMVLRPDPEADWPAGPMVAQLAIAFAVLVGYAYSISPLGFIIPTAIASGVLCWQIAGHPLRAAMTGVGLGVGLWVLFRLILGLGLRGLPAGWGF</sequence>